<evidence type="ECO:0000313" key="4">
    <source>
        <dbReference type="Proteomes" id="UP000054279"/>
    </source>
</evidence>
<protein>
    <recommendedName>
        <fullName evidence="2">DUF6534 domain-containing protein</fullName>
    </recommendedName>
</protein>
<keyword evidence="1" id="KW-0472">Membrane</keyword>
<dbReference type="OrthoDB" id="2745105at2759"/>
<keyword evidence="1" id="KW-1133">Transmembrane helix</keyword>
<reference evidence="3 4" key="1">
    <citation type="submission" date="2014-06" db="EMBL/GenBank/DDBJ databases">
        <title>Evolutionary Origins and Diversification of the Mycorrhizal Mutualists.</title>
        <authorList>
            <consortium name="DOE Joint Genome Institute"/>
            <consortium name="Mycorrhizal Genomics Consortium"/>
            <person name="Kohler A."/>
            <person name="Kuo A."/>
            <person name="Nagy L.G."/>
            <person name="Floudas D."/>
            <person name="Copeland A."/>
            <person name="Barry K.W."/>
            <person name="Cichocki N."/>
            <person name="Veneault-Fourrey C."/>
            <person name="LaButti K."/>
            <person name="Lindquist E.A."/>
            <person name="Lipzen A."/>
            <person name="Lundell T."/>
            <person name="Morin E."/>
            <person name="Murat C."/>
            <person name="Riley R."/>
            <person name="Ohm R."/>
            <person name="Sun H."/>
            <person name="Tunlid A."/>
            <person name="Henrissat B."/>
            <person name="Grigoriev I.V."/>
            <person name="Hibbett D.S."/>
            <person name="Martin F."/>
        </authorList>
    </citation>
    <scope>NUCLEOTIDE SEQUENCE [LARGE SCALE GENOMIC DNA]</scope>
    <source>
        <strain evidence="3 4">SS14</strain>
    </source>
</reference>
<feature type="domain" description="DUF6534" evidence="2">
    <location>
        <begin position="1"/>
        <end position="82"/>
    </location>
</feature>
<name>A0A0C9V4C3_SPHS4</name>
<dbReference type="AlphaFoldDB" id="A0A0C9V4C3"/>
<dbReference type="InterPro" id="IPR045339">
    <property type="entry name" value="DUF6534"/>
</dbReference>
<proteinExistence type="predicted"/>
<dbReference type="Proteomes" id="UP000054279">
    <property type="component" value="Unassembled WGS sequence"/>
</dbReference>
<feature type="transmembrane region" description="Helical" evidence="1">
    <location>
        <begin position="28"/>
        <end position="53"/>
    </location>
</feature>
<gene>
    <name evidence="3" type="ORF">M422DRAFT_260916</name>
</gene>
<dbReference type="PANTHER" id="PTHR40465:SF1">
    <property type="entry name" value="DUF6534 DOMAIN-CONTAINING PROTEIN"/>
    <property type="match status" value="1"/>
</dbReference>
<evidence type="ECO:0000259" key="2">
    <source>
        <dbReference type="Pfam" id="PF20152"/>
    </source>
</evidence>
<sequence length="186" mass="20351">IIITSTLVWSLRNRKTGHSETDDVVNRIIVLTIQSGAITALFALLDFVLFLAIPNSTANFLVGFPLSKLYSNSLLSTLNARAGWSNTLKDRKHQDNVLFRPGSASGPSPNNSRDLYSHQRRSIFTSTNIGLRVPIATTTIDAIDIVTILPVDLKKPRDLEAAMGTTPDHMGDGEGDLGVRRVVDRL</sequence>
<dbReference type="EMBL" id="KN837176">
    <property type="protein sequence ID" value="KIJ36577.1"/>
    <property type="molecule type" value="Genomic_DNA"/>
</dbReference>
<dbReference type="PANTHER" id="PTHR40465">
    <property type="entry name" value="CHROMOSOME 1, WHOLE GENOME SHOTGUN SEQUENCE"/>
    <property type="match status" value="1"/>
</dbReference>
<feature type="non-terminal residue" evidence="3">
    <location>
        <position position="1"/>
    </location>
</feature>
<keyword evidence="4" id="KW-1185">Reference proteome</keyword>
<dbReference type="HOGENOM" id="CLU_1457843_0_0_1"/>
<organism evidence="3 4">
    <name type="scientific">Sphaerobolus stellatus (strain SS14)</name>
    <dbReference type="NCBI Taxonomy" id="990650"/>
    <lineage>
        <taxon>Eukaryota</taxon>
        <taxon>Fungi</taxon>
        <taxon>Dikarya</taxon>
        <taxon>Basidiomycota</taxon>
        <taxon>Agaricomycotina</taxon>
        <taxon>Agaricomycetes</taxon>
        <taxon>Phallomycetidae</taxon>
        <taxon>Geastrales</taxon>
        <taxon>Sphaerobolaceae</taxon>
        <taxon>Sphaerobolus</taxon>
    </lineage>
</organism>
<dbReference type="Pfam" id="PF20152">
    <property type="entry name" value="DUF6534"/>
    <property type="match status" value="1"/>
</dbReference>
<keyword evidence="1" id="KW-0812">Transmembrane</keyword>
<accession>A0A0C9V4C3</accession>
<evidence type="ECO:0000256" key="1">
    <source>
        <dbReference type="SAM" id="Phobius"/>
    </source>
</evidence>
<evidence type="ECO:0000313" key="3">
    <source>
        <dbReference type="EMBL" id="KIJ36577.1"/>
    </source>
</evidence>